<keyword evidence="3" id="KW-0238">DNA-binding</keyword>
<dbReference type="SUPFAM" id="SSF116734">
    <property type="entry name" value="DNA methylase specificity domain"/>
    <property type="match status" value="2"/>
</dbReference>
<dbReference type="Pfam" id="PF01420">
    <property type="entry name" value="Methylase_S"/>
    <property type="match status" value="1"/>
</dbReference>
<dbReference type="EMBL" id="LCAU01000022">
    <property type="protein sequence ID" value="KKR96886.1"/>
    <property type="molecule type" value="Genomic_DNA"/>
</dbReference>
<proteinExistence type="inferred from homology"/>
<dbReference type="PANTHER" id="PTHR43140">
    <property type="entry name" value="TYPE-1 RESTRICTION ENZYME ECOKI SPECIFICITY PROTEIN"/>
    <property type="match status" value="1"/>
</dbReference>
<evidence type="ECO:0000313" key="6">
    <source>
        <dbReference type="Proteomes" id="UP000034746"/>
    </source>
</evidence>
<feature type="domain" description="Type I restriction modification DNA specificity" evidence="4">
    <location>
        <begin position="245"/>
        <end position="417"/>
    </location>
</feature>
<dbReference type="Gene3D" id="3.90.220.20">
    <property type="entry name" value="DNA methylase specificity domains"/>
    <property type="match status" value="2"/>
</dbReference>
<reference evidence="5 6" key="1">
    <citation type="journal article" date="2015" name="Nature">
        <title>rRNA introns, odd ribosomes, and small enigmatic genomes across a large radiation of phyla.</title>
        <authorList>
            <person name="Brown C.T."/>
            <person name="Hug L.A."/>
            <person name="Thomas B.C."/>
            <person name="Sharon I."/>
            <person name="Castelle C.J."/>
            <person name="Singh A."/>
            <person name="Wilkins M.J."/>
            <person name="Williams K.H."/>
            <person name="Banfield J.F."/>
        </authorList>
    </citation>
    <scope>NUCLEOTIDE SEQUENCE [LARGE SCALE GENOMIC DNA]</scope>
</reference>
<evidence type="ECO:0000259" key="4">
    <source>
        <dbReference type="Pfam" id="PF01420"/>
    </source>
</evidence>
<dbReference type="GO" id="GO:0003677">
    <property type="term" value="F:DNA binding"/>
    <property type="evidence" value="ECO:0007669"/>
    <property type="project" value="UniProtKB-KW"/>
</dbReference>
<sequence>MRTVVTHYRDLARWDVKSFLLFSNIGADHVRLGTLLRKKQNQWNGTDDVPMLSLHFGGEFSQRESNQIKGQLFVADKGDIGIIPDQYSRALFTAEFPIYEIDTSVIHPVYLQLYLQSSAFKNLINSIVSGASGRKRVKPSDFESLFVRVPAMNIQEGIVNDWHKAQMEVHGLKKSASDLESSIDRFVLSELGIQLKEPQKNDGAFVVHFSDLERWGVDFNTINAKTARNIKGKYKSKKLFEITRATCGGKWGDEKPTKNSTVLKILRATNFDGINNINLSNIAERAIKTSEIPNFVLKKGDIIVEKSGGGEKTPVGRVAFIDLDIHYGYSNFLQKISIVEGVNPKFVYITLGTYHSVGFTKYLQMNTTGLRNLIMEDYWSVNIPIPPLLKQNEIVAKVEIIKKRIIDIQNQVIDKLQSAKADIEKAII</sequence>
<evidence type="ECO:0000256" key="1">
    <source>
        <dbReference type="ARBA" id="ARBA00010923"/>
    </source>
</evidence>
<dbReference type="GO" id="GO:0009307">
    <property type="term" value="P:DNA restriction-modification system"/>
    <property type="evidence" value="ECO:0007669"/>
    <property type="project" value="UniProtKB-KW"/>
</dbReference>
<organism evidence="5 6">
    <name type="scientific">Candidatus Uhrbacteria bacterium GW2011_GWF2_41_16</name>
    <dbReference type="NCBI Taxonomy" id="1618997"/>
    <lineage>
        <taxon>Bacteria</taxon>
        <taxon>Candidatus Uhriibacteriota</taxon>
    </lineage>
</organism>
<dbReference type="Proteomes" id="UP000034746">
    <property type="component" value="Unassembled WGS sequence"/>
</dbReference>
<gene>
    <name evidence="5" type="ORF">UU48_C0022G0008</name>
</gene>
<evidence type="ECO:0000256" key="3">
    <source>
        <dbReference type="ARBA" id="ARBA00023125"/>
    </source>
</evidence>
<evidence type="ECO:0000313" key="5">
    <source>
        <dbReference type="EMBL" id="KKR96886.1"/>
    </source>
</evidence>
<accession>A0A0G0VB43</accession>
<dbReference type="InterPro" id="IPR051212">
    <property type="entry name" value="Type-I_RE_S_subunit"/>
</dbReference>
<evidence type="ECO:0000256" key="2">
    <source>
        <dbReference type="ARBA" id="ARBA00022747"/>
    </source>
</evidence>
<comment type="caution">
    <text evidence="5">The sequence shown here is derived from an EMBL/GenBank/DDBJ whole genome shotgun (WGS) entry which is preliminary data.</text>
</comment>
<keyword evidence="2" id="KW-0680">Restriction system</keyword>
<name>A0A0G0VB43_9BACT</name>
<dbReference type="InterPro" id="IPR000055">
    <property type="entry name" value="Restrct_endonuc_typeI_TRD"/>
</dbReference>
<comment type="similarity">
    <text evidence="1">Belongs to the type-I restriction system S methylase family.</text>
</comment>
<protein>
    <submittedName>
        <fullName evidence="5">Restriction modification system DNA specificity-like protein</fullName>
    </submittedName>
</protein>
<dbReference type="InterPro" id="IPR044946">
    <property type="entry name" value="Restrct_endonuc_typeI_TRD_sf"/>
</dbReference>
<dbReference type="PANTHER" id="PTHR43140:SF1">
    <property type="entry name" value="TYPE I RESTRICTION ENZYME ECOKI SPECIFICITY SUBUNIT"/>
    <property type="match status" value="1"/>
</dbReference>
<dbReference type="AlphaFoldDB" id="A0A0G0VB43"/>